<protein>
    <submittedName>
        <fullName evidence="1">Uncharacterized protein</fullName>
    </submittedName>
</protein>
<name>A0A4Y2RC26_ARAVE</name>
<proteinExistence type="predicted"/>
<evidence type="ECO:0000313" key="2">
    <source>
        <dbReference type="Proteomes" id="UP000499080"/>
    </source>
</evidence>
<evidence type="ECO:0000313" key="1">
    <source>
        <dbReference type="EMBL" id="GBN72980.1"/>
    </source>
</evidence>
<gene>
    <name evidence="1" type="ORF">AVEN_5841_1</name>
</gene>
<comment type="caution">
    <text evidence="1">The sequence shown here is derived from an EMBL/GenBank/DDBJ whole genome shotgun (WGS) entry which is preliminary data.</text>
</comment>
<dbReference type="Proteomes" id="UP000499080">
    <property type="component" value="Unassembled WGS sequence"/>
</dbReference>
<accession>A0A4Y2RC26</accession>
<dbReference type="AlphaFoldDB" id="A0A4Y2RC26"/>
<keyword evidence="2" id="KW-1185">Reference proteome</keyword>
<sequence>MTKTTPGAAAPFSNFRSALESLYAVQEENYRLNFTYNRRNHNIIYPKCEPFEAQTWRFKELSFQTLSVVGNRNRSINLTDKIDTPAHFKCCRSITEINIFEEEVLWG</sequence>
<reference evidence="1 2" key="1">
    <citation type="journal article" date="2019" name="Sci. Rep.">
        <title>Orb-weaving spider Araneus ventricosus genome elucidates the spidroin gene catalogue.</title>
        <authorList>
            <person name="Kono N."/>
            <person name="Nakamura H."/>
            <person name="Ohtoshi R."/>
            <person name="Moran D.A.P."/>
            <person name="Shinohara A."/>
            <person name="Yoshida Y."/>
            <person name="Fujiwara M."/>
            <person name="Mori M."/>
            <person name="Tomita M."/>
            <person name="Arakawa K."/>
        </authorList>
    </citation>
    <scope>NUCLEOTIDE SEQUENCE [LARGE SCALE GENOMIC DNA]</scope>
</reference>
<dbReference type="EMBL" id="BGPR01016437">
    <property type="protein sequence ID" value="GBN72980.1"/>
    <property type="molecule type" value="Genomic_DNA"/>
</dbReference>
<organism evidence="1 2">
    <name type="scientific">Araneus ventricosus</name>
    <name type="common">Orbweaver spider</name>
    <name type="synonym">Epeira ventricosa</name>
    <dbReference type="NCBI Taxonomy" id="182803"/>
    <lineage>
        <taxon>Eukaryota</taxon>
        <taxon>Metazoa</taxon>
        <taxon>Ecdysozoa</taxon>
        <taxon>Arthropoda</taxon>
        <taxon>Chelicerata</taxon>
        <taxon>Arachnida</taxon>
        <taxon>Araneae</taxon>
        <taxon>Araneomorphae</taxon>
        <taxon>Entelegynae</taxon>
        <taxon>Araneoidea</taxon>
        <taxon>Araneidae</taxon>
        <taxon>Araneus</taxon>
    </lineage>
</organism>